<reference evidence="1" key="1">
    <citation type="submission" date="2019-08" db="EMBL/GenBank/DDBJ databases">
        <authorList>
            <person name="Kucharzyk K."/>
            <person name="Murdoch R.W."/>
            <person name="Higgins S."/>
            <person name="Loffler F."/>
        </authorList>
    </citation>
    <scope>NUCLEOTIDE SEQUENCE</scope>
</reference>
<gene>
    <name evidence="1" type="ORF">SDC9_43572</name>
</gene>
<name>A0A644W119_9ZZZZ</name>
<protein>
    <recommendedName>
        <fullName evidence="2">Outer membrane protein beta-barrel domain-containing protein</fullName>
    </recommendedName>
</protein>
<comment type="caution">
    <text evidence="1">The sequence shown here is derived from an EMBL/GenBank/DDBJ whole genome shotgun (WGS) entry which is preliminary data.</text>
</comment>
<dbReference type="AlphaFoldDB" id="A0A644W119"/>
<evidence type="ECO:0000313" key="1">
    <source>
        <dbReference type="EMBL" id="MPL97381.1"/>
    </source>
</evidence>
<sequence length="180" mass="20931">MRTSVALIIIIIIFNNLTTAQGIVTNNIFKNRQFVGVQSNPYYTVHKSTCQIITLRYGIEAYKNIYVGPEVSGFFYKDKEGNTGSEYNAGIYAKFIFFSSMKIKLLLEPGISYKYGKYQIYHFENPDFSKKKMDWYGSAGIMVNLYKEIVTLDLMVKYSPDYLFLRSRTIVPSYKLNFHF</sequence>
<evidence type="ECO:0008006" key="2">
    <source>
        <dbReference type="Google" id="ProtNLM"/>
    </source>
</evidence>
<dbReference type="EMBL" id="VSSQ01000553">
    <property type="protein sequence ID" value="MPL97381.1"/>
    <property type="molecule type" value="Genomic_DNA"/>
</dbReference>
<organism evidence="1">
    <name type="scientific">bioreactor metagenome</name>
    <dbReference type="NCBI Taxonomy" id="1076179"/>
    <lineage>
        <taxon>unclassified sequences</taxon>
        <taxon>metagenomes</taxon>
        <taxon>ecological metagenomes</taxon>
    </lineage>
</organism>
<proteinExistence type="predicted"/>
<accession>A0A644W119</accession>